<feature type="binding site" evidence="9">
    <location>
        <begin position="86"/>
        <end position="87"/>
    </location>
    <ligand>
        <name>5-phospho-alpha-D-ribose 1-diphosphate</name>
        <dbReference type="ChEBI" id="CHEBI:58017"/>
    </ligand>
</feature>
<comment type="cofactor">
    <cofactor evidence="9">
        <name>Mg(2+)</name>
        <dbReference type="ChEBI" id="CHEBI:18420"/>
    </cofactor>
    <text evidence="9">Binds 2 magnesium ions per monomer.</text>
</comment>
<dbReference type="InterPro" id="IPR036320">
    <property type="entry name" value="Glycosyl_Trfase_fam3_N_dom_sf"/>
</dbReference>
<dbReference type="RefSeq" id="WP_060687218.1">
    <property type="nucleotide sequence ID" value="NZ_LGKN01000003.1"/>
</dbReference>
<feature type="binding site" evidence="9">
    <location>
        <position position="91"/>
    </location>
    <ligand>
        <name>5-phospho-alpha-D-ribose 1-diphosphate</name>
        <dbReference type="ChEBI" id="CHEBI:58017"/>
    </ligand>
</feature>
<comment type="caution">
    <text evidence="12">The sequence shown here is derived from an EMBL/GenBank/DDBJ whole genome shotgun (WGS) entry which is preliminary data.</text>
</comment>
<comment type="catalytic activity">
    <reaction evidence="7 9">
        <text>N-(5-phospho-beta-D-ribosyl)anthranilate + diphosphate = 5-phospho-alpha-D-ribose 1-diphosphate + anthranilate</text>
        <dbReference type="Rhea" id="RHEA:11768"/>
        <dbReference type="ChEBI" id="CHEBI:16567"/>
        <dbReference type="ChEBI" id="CHEBI:18277"/>
        <dbReference type="ChEBI" id="CHEBI:33019"/>
        <dbReference type="ChEBI" id="CHEBI:58017"/>
        <dbReference type="EC" id="2.4.2.18"/>
    </reaction>
</comment>
<dbReference type="FunFam" id="3.40.1030.10:FF:000002">
    <property type="entry name" value="Anthranilate phosphoribosyltransferase"/>
    <property type="match status" value="1"/>
</dbReference>
<dbReference type="InterPro" id="IPR000312">
    <property type="entry name" value="Glycosyl_Trfase_fam3"/>
</dbReference>
<comment type="pathway">
    <text evidence="1 9">Amino-acid biosynthesis; L-tryptophan biosynthesis; L-tryptophan from chorismate: step 2/5.</text>
</comment>
<feature type="binding site" evidence="9">
    <location>
        <position position="83"/>
    </location>
    <ligand>
        <name>5-phospho-alpha-D-ribose 1-diphosphate</name>
        <dbReference type="ChEBI" id="CHEBI:58017"/>
    </ligand>
</feature>
<evidence type="ECO:0000256" key="2">
    <source>
        <dbReference type="ARBA" id="ARBA00022605"/>
    </source>
</evidence>
<dbReference type="UniPathway" id="UPA00035">
    <property type="reaction ID" value="UER00041"/>
</dbReference>
<organism evidence="12 13">
    <name type="scientific">Ardenticatena maritima</name>
    <dbReference type="NCBI Taxonomy" id="872965"/>
    <lineage>
        <taxon>Bacteria</taxon>
        <taxon>Bacillati</taxon>
        <taxon>Chloroflexota</taxon>
        <taxon>Ardenticatenia</taxon>
        <taxon>Ardenticatenales</taxon>
        <taxon>Ardenticatenaceae</taxon>
        <taxon>Ardenticatena</taxon>
    </lineage>
</organism>
<dbReference type="InterPro" id="IPR017459">
    <property type="entry name" value="Glycosyl_Trfase_fam3_N_dom"/>
</dbReference>
<feature type="domain" description="Glycosyl transferase family 3 N-terminal" evidence="11">
    <location>
        <begin position="7"/>
        <end position="68"/>
    </location>
</feature>
<evidence type="ECO:0000256" key="5">
    <source>
        <dbReference type="ARBA" id="ARBA00022822"/>
    </source>
</evidence>
<dbReference type="Pfam" id="PF02885">
    <property type="entry name" value="Glycos_trans_3N"/>
    <property type="match status" value="1"/>
</dbReference>
<dbReference type="Gene3D" id="1.20.970.10">
    <property type="entry name" value="Transferase, Pyrimidine Nucleoside Phosphorylase, Chain C"/>
    <property type="match status" value="1"/>
</dbReference>
<dbReference type="GO" id="GO:0000162">
    <property type="term" value="P:L-tryptophan biosynthetic process"/>
    <property type="evidence" value="ECO:0007669"/>
    <property type="project" value="UniProtKB-UniRule"/>
</dbReference>
<dbReference type="GO" id="GO:0005829">
    <property type="term" value="C:cytosol"/>
    <property type="evidence" value="ECO:0007669"/>
    <property type="project" value="TreeGrafter"/>
</dbReference>
<feature type="binding site" evidence="9">
    <location>
        <begin position="93"/>
        <end position="96"/>
    </location>
    <ligand>
        <name>5-phospho-alpha-D-ribose 1-diphosphate</name>
        <dbReference type="ChEBI" id="CHEBI:58017"/>
    </ligand>
</feature>
<name>A0A0P6YCR0_9CHLR</name>
<evidence type="ECO:0000256" key="3">
    <source>
        <dbReference type="ARBA" id="ARBA00022676"/>
    </source>
</evidence>
<feature type="binding site" evidence="9">
    <location>
        <position position="95"/>
    </location>
    <ligand>
        <name>Mg(2+)</name>
        <dbReference type="ChEBI" id="CHEBI:18420"/>
        <label>1</label>
    </ligand>
</feature>
<dbReference type="HAMAP" id="MF_00211">
    <property type="entry name" value="TrpD"/>
    <property type="match status" value="1"/>
</dbReference>
<comment type="caution">
    <text evidence="9">Lacks conserved residue(s) required for the propagation of feature annotation.</text>
</comment>
<proteinExistence type="inferred from homology"/>
<evidence type="ECO:0000313" key="12">
    <source>
        <dbReference type="EMBL" id="KPL89507.1"/>
    </source>
</evidence>
<feature type="domain" description="Glycosyl transferase family 3" evidence="10">
    <location>
        <begin position="76"/>
        <end position="331"/>
    </location>
</feature>
<dbReference type="PATRIC" id="fig|872965.6.peg.662"/>
<comment type="subunit">
    <text evidence="9">Homodimer.</text>
</comment>
<evidence type="ECO:0000313" key="13">
    <source>
        <dbReference type="Proteomes" id="UP000050502"/>
    </source>
</evidence>
<dbReference type="InterPro" id="IPR035902">
    <property type="entry name" value="Nuc_phospho_transferase"/>
</dbReference>
<evidence type="ECO:0000256" key="8">
    <source>
        <dbReference type="ARBA" id="ARBA00061188"/>
    </source>
</evidence>
<feature type="binding site" evidence="9">
    <location>
        <position position="114"/>
    </location>
    <ligand>
        <name>anthranilate</name>
        <dbReference type="ChEBI" id="CHEBI:16567"/>
        <label>1</label>
    </ligand>
</feature>
<keyword evidence="4 9" id="KW-0808">Transferase</keyword>
<gene>
    <name evidence="9" type="primary">trpD</name>
    <name evidence="12" type="ORF">SE16_03505</name>
</gene>
<evidence type="ECO:0000259" key="11">
    <source>
        <dbReference type="Pfam" id="PF02885"/>
    </source>
</evidence>
<dbReference type="AlphaFoldDB" id="A0A0P6YCR0"/>
<keyword evidence="9" id="KW-0460">Magnesium</keyword>
<reference evidence="12 13" key="1">
    <citation type="submission" date="2015-07" db="EMBL/GenBank/DDBJ databases">
        <title>Whole genome sequence of Ardenticatena maritima DSM 23922.</title>
        <authorList>
            <person name="Hemp J."/>
            <person name="Ward L.M."/>
            <person name="Pace L.A."/>
            <person name="Fischer W.W."/>
        </authorList>
    </citation>
    <scope>NUCLEOTIDE SEQUENCE [LARGE SCALE GENOMIC DNA]</scope>
    <source>
        <strain evidence="12 13">110S</strain>
    </source>
</reference>
<dbReference type="EMBL" id="LGKN01000003">
    <property type="protein sequence ID" value="KPL89507.1"/>
    <property type="molecule type" value="Genomic_DNA"/>
</dbReference>
<feature type="binding site" evidence="9">
    <location>
        <position position="169"/>
    </location>
    <ligand>
        <name>anthranilate</name>
        <dbReference type="ChEBI" id="CHEBI:16567"/>
        <label>2</label>
    </ligand>
</feature>
<feature type="binding site" evidence="9">
    <location>
        <position position="227"/>
    </location>
    <ligand>
        <name>Mg(2+)</name>
        <dbReference type="ChEBI" id="CHEBI:18420"/>
        <label>2</label>
    </ligand>
</feature>
<dbReference type="EC" id="2.4.2.18" evidence="9"/>
<dbReference type="NCBIfam" id="TIGR01245">
    <property type="entry name" value="trpD"/>
    <property type="match status" value="1"/>
</dbReference>
<feature type="binding site" evidence="9">
    <location>
        <position position="228"/>
    </location>
    <ligand>
        <name>Mg(2+)</name>
        <dbReference type="ChEBI" id="CHEBI:18420"/>
        <label>2</label>
    </ligand>
</feature>
<keyword evidence="2 9" id="KW-0028">Amino-acid biosynthesis</keyword>
<evidence type="ECO:0000256" key="6">
    <source>
        <dbReference type="ARBA" id="ARBA00023141"/>
    </source>
</evidence>
<dbReference type="PANTHER" id="PTHR43285">
    <property type="entry name" value="ANTHRANILATE PHOSPHORIBOSYLTRANSFERASE"/>
    <property type="match status" value="1"/>
</dbReference>
<evidence type="ECO:0000256" key="4">
    <source>
        <dbReference type="ARBA" id="ARBA00022679"/>
    </source>
</evidence>
<dbReference type="GO" id="GO:0000287">
    <property type="term" value="F:magnesium ion binding"/>
    <property type="evidence" value="ECO:0007669"/>
    <property type="project" value="UniProtKB-UniRule"/>
</dbReference>
<feature type="binding site" evidence="9">
    <location>
        <begin position="111"/>
        <end position="119"/>
    </location>
    <ligand>
        <name>5-phospho-alpha-D-ribose 1-diphosphate</name>
        <dbReference type="ChEBI" id="CHEBI:58017"/>
    </ligand>
</feature>
<keyword evidence="6 9" id="KW-0057">Aromatic amino acid biosynthesis</keyword>
<comment type="function">
    <text evidence="9">Catalyzes the transfer of the phosphoribosyl group of 5-phosphorylribose-1-pyrophosphate (PRPP) to anthranilate to yield N-(5'-phosphoribosyl)-anthranilate (PRA).</text>
</comment>
<feature type="binding site" evidence="9">
    <location>
        <position position="228"/>
    </location>
    <ligand>
        <name>Mg(2+)</name>
        <dbReference type="ChEBI" id="CHEBI:18420"/>
        <label>1</label>
    </ligand>
</feature>
<keyword evidence="9" id="KW-0479">Metal-binding</keyword>
<evidence type="ECO:0000256" key="1">
    <source>
        <dbReference type="ARBA" id="ARBA00004907"/>
    </source>
</evidence>
<dbReference type="PANTHER" id="PTHR43285:SF2">
    <property type="entry name" value="ANTHRANILATE PHOSPHORIBOSYLTRANSFERASE"/>
    <property type="match status" value="1"/>
</dbReference>
<evidence type="ECO:0000256" key="9">
    <source>
        <dbReference type="HAMAP-Rule" id="MF_00211"/>
    </source>
</evidence>
<dbReference type="SUPFAM" id="SSF52418">
    <property type="entry name" value="Nucleoside phosphorylase/phosphoribosyltransferase catalytic domain"/>
    <property type="match status" value="1"/>
</dbReference>
<accession>A0A0P6YCR0</accession>
<sequence>MSEVVRTALQKVLDGESLGAVEAEQVMDAIMHGEATPAQIAGFLVALRMKGETVDEITGFARAMRRAAVQVRPSREDVIDTCGTGGDRAGTFNISTTTAFVVAGAGLAVAKHGNRSVSSRSGSADVLEALGVNLDLTPERVAQAIDEIGIGFLFAPNLHPAMRHAIGPRRELGVRTVFNVLGPLTNPAGARAQLLGVFDAGLTEMLARVLQQLGSRAAFVVHGDGLDELTTTAPNRVSRFGTPDANGSVVTETLDPRDVGFTPAPLEALRGGDPQENARILRAILAGEDRGPRRDVVLLNAAAALVAGGVASDVREGVERAAESVDSGAALRTLDALIAFSQRVGV</sequence>
<keyword evidence="5 9" id="KW-0822">Tryptophan biosynthesis</keyword>
<feature type="binding site" evidence="9">
    <location>
        <position position="83"/>
    </location>
    <ligand>
        <name>anthranilate</name>
        <dbReference type="ChEBI" id="CHEBI:16567"/>
        <label>1</label>
    </ligand>
</feature>
<dbReference type="SUPFAM" id="SSF47648">
    <property type="entry name" value="Nucleoside phosphorylase/phosphoribosyltransferase N-terminal domain"/>
    <property type="match status" value="1"/>
</dbReference>
<keyword evidence="3 9" id="KW-0328">Glycosyltransferase</keyword>
<dbReference type="Gene3D" id="3.40.1030.10">
    <property type="entry name" value="Nucleoside phosphorylase/phosphoribosyltransferase catalytic domain"/>
    <property type="match status" value="1"/>
</dbReference>
<comment type="similarity">
    <text evidence="8">In the C-terminal section; belongs to the anthranilate phosphoribosyltransferase family.</text>
</comment>
<dbReference type="Pfam" id="PF00591">
    <property type="entry name" value="Glycos_transf_3"/>
    <property type="match status" value="1"/>
</dbReference>
<evidence type="ECO:0000259" key="10">
    <source>
        <dbReference type="Pfam" id="PF00591"/>
    </source>
</evidence>
<dbReference type="InterPro" id="IPR005940">
    <property type="entry name" value="Anthranilate_Pribosyl_Tfrase"/>
</dbReference>
<feature type="binding site" evidence="9">
    <location>
        <position position="123"/>
    </location>
    <ligand>
        <name>5-phospho-alpha-D-ribose 1-diphosphate</name>
        <dbReference type="ChEBI" id="CHEBI:58017"/>
    </ligand>
</feature>
<protein>
    <recommendedName>
        <fullName evidence="9">Anthranilate phosphoribosyltransferase</fullName>
        <ecNumber evidence="9">2.4.2.18</ecNumber>
    </recommendedName>
</protein>
<evidence type="ECO:0000256" key="7">
    <source>
        <dbReference type="ARBA" id="ARBA00052328"/>
    </source>
</evidence>
<dbReference type="Proteomes" id="UP000050502">
    <property type="component" value="Unassembled WGS sequence"/>
</dbReference>
<dbReference type="GO" id="GO:0004048">
    <property type="term" value="F:anthranilate phosphoribosyltransferase activity"/>
    <property type="evidence" value="ECO:0007669"/>
    <property type="project" value="UniProtKB-UniRule"/>
</dbReference>
<comment type="similarity">
    <text evidence="9">Belongs to the anthranilate phosphoribosyltransferase family.</text>
</comment>